<proteinExistence type="predicted"/>
<sequence length="43" mass="4955">MKTEDIQALATQAAKNFKSEHDLNEFKQLLTKMTLEAVLNYRA</sequence>
<organism evidence="1">
    <name type="scientific">hydrothermal vent metagenome</name>
    <dbReference type="NCBI Taxonomy" id="652676"/>
    <lineage>
        <taxon>unclassified sequences</taxon>
        <taxon>metagenomes</taxon>
        <taxon>ecological metagenomes</taxon>
    </lineage>
</organism>
<evidence type="ECO:0000313" key="1">
    <source>
        <dbReference type="EMBL" id="VAW62157.1"/>
    </source>
</evidence>
<accession>A0A3B0XGC0</accession>
<gene>
    <name evidence="1" type="ORF">MNBD_GAMMA09-281</name>
</gene>
<name>A0A3B0XGC0_9ZZZZ</name>
<protein>
    <submittedName>
        <fullName evidence="1">Uncharacterized protein</fullName>
    </submittedName>
</protein>
<dbReference type="EMBL" id="UOFI01000020">
    <property type="protein sequence ID" value="VAW62157.1"/>
    <property type="molecule type" value="Genomic_DNA"/>
</dbReference>
<reference evidence="1" key="1">
    <citation type="submission" date="2018-06" db="EMBL/GenBank/DDBJ databases">
        <authorList>
            <person name="Zhirakovskaya E."/>
        </authorList>
    </citation>
    <scope>NUCLEOTIDE SEQUENCE</scope>
</reference>
<dbReference type="AlphaFoldDB" id="A0A3B0XGC0"/>